<evidence type="ECO:0000256" key="1">
    <source>
        <dbReference type="ARBA" id="ARBA00007118"/>
    </source>
</evidence>
<name>X1T5U4_9ZZZZ</name>
<proteinExistence type="inferred from homology"/>
<dbReference type="EMBL" id="BARW01017264">
    <property type="protein sequence ID" value="GAJ00604.1"/>
    <property type="molecule type" value="Genomic_DNA"/>
</dbReference>
<dbReference type="AlphaFoldDB" id="X1T5U4"/>
<comment type="similarity">
    <text evidence="1">Belongs to the nitroreductase family.</text>
</comment>
<dbReference type="Gene3D" id="3.40.109.10">
    <property type="entry name" value="NADH Oxidase"/>
    <property type="match status" value="1"/>
</dbReference>
<dbReference type="InterPro" id="IPR029479">
    <property type="entry name" value="Nitroreductase"/>
</dbReference>
<protein>
    <recommendedName>
        <fullName evidence="6">Nitroreductase domain-containing protein</fullName>
    </recommendedName>
</protein>
<sequence length="169" mass="19087">MTILEAIRNRYSCRAYQDRPIEQEKLDKIFEAVRLAPSARNAQDWRFVVVTDKEAKIRLAQAANNQRFLENAAAIIVACSNSDHVMRCGQAIGPIDVAIGLEHICLQATELGLATCWIGSFYPDKVRPILGIPDDIAIIELMALGYPADKQKESKREPIEKILCYENWQ</sequence>
<accession>X1T5U4</accession>
<evidence type="ECO:0000259" key="3">
    <source>
        <dbReference type="Pfam" id="PF00881"/>
    </source>
</evidence>
<dbReference type="PANTHER" id="PTHR43673:SF10">
    <property type="entry name" value="NADH DEHYDROGENASE_NAD(P)H NITROREDUCTASE XCC3605-RELATED"/>
    <property type="match status" value="1"/>
</dbReference>
<dbReference type="Pfam" id="PF00881">
    <property type="entry name" value="Nitroreductase"/>
    <property type="match status" value="1"/>
</dbReference>
<evidence type="ECO:0000313" key="5">
    <source>
        <dbReference type="EMBL" id="GAJ00604.1"/>
    </source>
</evidence>
<dbReference type="PANTHER" id="PTHR43673">
    <property type="entry name" value="NAD(P)H NITROREDUCTASE YDGI-RELATED"/>
    <property type="match status" value="1"/>
</dbReference>
<feature type="domain" description="Putative nitroreductase TM1586" evidence="4">
    <location>
        <begin position="100"/>
        <end position="167"/>
    </location>
</feature>
<feature type="domain" description="Nitroreductase" evidence="3">
    <location>
        <begin position="7"/>
        <end position="65"/>
    </location>
</feature>
<gene>
    <name evidence="5" type="ORF">S12H4_29872</name>
</gene>
<keyword evidence="2" id="KW-0560">Oxidoreductase</keyword>
<evidence type="ECO:0008006" key="6">
    <source>
        <dbReference type="Google" id="ProtNLM"/>
    </source>
</evidence>
<dbReference type="GO" id="GO:0016491">
    <property type="term" value="F:oxidoreductase activity"/>
    <property type="evidence" value="ECO:0007669"/>
    <property type="project" value="UniProtKB-KW"/>
</dbReference>
<dbReference type="SUPFAM" id="SSF55469">
    <property type="entry name" value="FMN-dependent nitroreductase-like"/>
    <property type="match status" value="1"/>
</dbReference>
<evidence type="ECO:0000259" key="4">
    <source>
        <dbReference type="Pfam" id="PF14512"/>
    </source>
</evidence>
<dbReference type="InterPro" id="IPR029478">
    <property type="entry name" value="TM1586_NiRdase"/>
</dbReference>
<comment type="caution">
    <text evidence="5">The sequence shown here is derived from an EMBL/GenBank/DDBJ whole genome shotgun (WGS) entry which is preliminary data.</text>
</comment>
<reference evidence="5" key="1">
    <citation type="journal article" date="2014" name="Front. Microbiol.">
        <title>High frequency of phylogenetically diverse reductive dehalogenase-homologous genes in deep subseafloor sedimentary metagenomes.</title>
        <authorList>
            <person name="Kawai M."/>
            <person name="Futagami T."/>
            <person name="Toyoda A."/>
            <person name="Takaki Y."/>
            <person name="Nishi S."/>
            <person name="Hori S."/>
            <person name="Arai W."/>
            <person name="Tsubouchi T."/>
            <person name="Morono Y."/>
            <person name="Uchiyama I."/>
            <person name="Ito T."/>
            <person name="Fujiyama A."/>
            <person name="Inagaki F."/>
            <person name="Takami H."/>
        </authorList>
    </citation>
    <scope>NUCLEOTIDE SEQUENCE</scope>
    <source>
        <strain evidence="5">Expedition CK06-06</strain>
    </source>
</reference>
<dbReference type="Pfam" id="PF14512">
    <property type="entry name" value="TM1586_NiRdase"/>
    <property type="match status" value="1"/>
</dbReference>
<dbReference type="InterPro" id="IPR000415">
    <property type="entry name" value="Nitroreductase-like"/>
</dbReference>
<feature type="non-terminal residue" evidence="5">
    <location>
        <position position="169"/>
    </location>
</feature>
<dbReference type="CDD" id="cd02139">
    <property type="entry name" value="nitroreductase"/>
    <property type="match status" value="1"/>
</dbReference>
<evidence type="ECO:0000256" key="2">
    <source>
        <dbReference type="ARBA" id="ARBA00023002"/>
    </source>
</evidence>
<organism evidence="5">
    <name type="scientific">marine sediment metagenome</name>
    <dbReference type="NCBI Taxonomy" id="412755"/>
    <lineage>
        <taxon>unclassified sequences</taxon>
        <taxon>metagenomes</taxon>
        <taxon>ecological metagenomes</taxon>
    </lineage>
</organism>